<keyword evidence="5" id="KW-0862">Zinc</keyword>
<evidence type="ECO:0000256" key="6">
    <source>
        <dbReference type="ARBA" id="ARBA00022989"/>
    </source>
</evidence>
<keyword evidence="6" id="KW-1133">Transmembrane helix</keyword>
<feature type="region of interest" description="Disordered" evidence="8">
    <location>
        <begin position="1"/>
        <end position="21"/>
    </location>
</feature>
<evidence type="ECO:0000256" key="4">
    <source>
        <dbReference type="ARBA" id="ARBA00022771"/>
    </source>
</evidence>
<keyword evidence="2" id="KW-0812">Transmembrane</keyword>
<dbReference type="GO" id="GO:0008270">
    <property type="term" value="F:zinc ion binding"/>
    <property type="evidence" value="ECO:0007669"/>
    <property type="project" value="UniProtKB-KW"/>
</dbReference>
<comment type="subcellular location">
    <subcellularLocation>
        <location evidence="1">Membrane</location>
    </subcellularLocation>
</comment>
<name>A0A381R3V9_9ZZZZ</name>
<feature type="domain" description="RING-type" evidence="9">
    <location>
        <begin position="256"/>
        <end position="296"/>
    </location>
</feature>
<evidence type="ECO:0000259" key="9">
    <source>
        <dbReference type="PROSITE" id="PS50089"/>
    </source>
</evidence>
<keyword evidence="3" id="KW-0479">Metal-binding</keyword>
<dbReference type="EMBL" id="UINC01001679">
    <property type="protein sequence ID" value="SUZ86382.1"/>
    <property type="molecule type" value="Genomic_DNA"/>
</dbReference>
<evidence type="ECO:0000313" key="10">
    <source>
        <dbReference type="EMBL" id="SUZ86382.1"/>
    </source>
</evidence>
<reference evidence="10" key="1">
    <citation type="submission" date="2018-05" db="EMBL/GenBank/DDBJ databases">
        <authorList>
            <person name="Lanie J.A."/>
            <person name="Ng W.-L."/>
            <person name="Kazmierczak K.M."/>
            <person name="Andrzejewski T.M."/>
            <person name="Davidsen T.M."/>
            <person name="Wayne K.J."/>
            <person name="Tettelin H."/>
            <person name="Glass J.I."/>
            <person name="Rusch D."/>
            <person name="Podicherti R."/>
            <person name="Tsui H.-C.T."/>
            <person name="Winkler M.E."/>
        </authorList>
    </citation>
    <scope>NUCLEOTIDE SEQUENCE</scope>
</reference>
<evidence type="ECO:0000256" key="3">
    <source>
        <dbReference type="ARBA" id="ARBA00022723"/>
    </source>
</evidence>
<dbReference type="InterPro" id="IPR013083">
    <property type="entry name" value="Znf_RING/FYVE/PHD"/>
</dbReference>
<dbReference type="Pfam" id="PF13639">
    <property type="entry name" value="zf-RING_2"/>
    <property type="match status" value="1"/>
</dbReference>
<evidence type="ECO:0000256" key="2">
    <source>
        <dbReference type="ARBA" id="ARBA00022692"/>
    </source>
</evidence>
<dbReference type="CDD" id="cd16454">
    <property type="entry name" value="RING-H2_PA-TM-RING"/>
    <property type="match status" value="1"/>
</dbReference>
<keyword evidence="4" id="KW-0863">Zinc-finger</keyword>
<dbReference type="GO" id="GO:0016020">
    <property type="term" value="C:membrane"/>
    <property type="evidence" value="ECO:0007669"/>
    <property type="project" value="UniProtKB-SubCell"/>
</dbReference>
<accession>A0A381R3V9</accession>
<feature type="non-terminal residue" evidence="10">
    <location>
        <position position="1"/>
    </location>
</feature>
<proteinExistence type="predicted"/>
<evidence type="ECO:0000256" key="5">
    <source>
        <dbReference type="ARBA" id="ARBA00022833"/>
    </source>
</evidence>
<dbReference type="PANTHER" id="PTHR46539">
    <property type="entry name" value="E3 UBIQUITIN-PROTEIN LIGASE ATL42"/>
    <property type="match status" value="1"/>
</dbReference>
<evidence type="ECO:0000256" key="1">
    <source>
        <dbReference type="ARBA" id="ARBA00004370"/>
    </source>
</evidence>
<gene>
    <name evidence="10" type="ORF">METZ01_LOCUS39236</name>
</gene>
<evidence type="ECO:0000256" key="8">
    <source>
        <dbReference type="SAM" id="MobiDB-lite"/>
    </source>
</evidence>
<protein>
    <recommendedName>
        <fullName evidence="9">RING-type domain-containing protein</fullName>
    </recommendedName>
</protein>
<feature type="non-terminal residue" evidence="10">
    <location>
        <position position="301"/>
    </location>
</feature>
<dbReference type="SUPFAM" id="SSF57850">
    <property type="entry name" value="RING/U-box"/>
    <property type="match status" value="1"/>
</dbReference>
<evidence type="ECO:0000256" key="7">
    <source>
        <dbReference type="ARBA" id="ARBA00023136"/>
    </source>
</evidence>
<dbReference type="PANTHER" id="PTHR46539:SF1">
    <property type="entry name" value="E3 UBIQUITIN-PROTEIN LIGASE ATL42"/>
    <property type="match status" value="1"/>
</dbReference>
<keyword evidence="7" id="KW-0472">Membrane</keyword>
<dbReference type="PROSITE" id="PS50089">
    <property type="entry name" value="ZF_RING_2"/>
    <property type="match status" value="1"/>
</dbReference>
<dbReference type="Gene3D" id="3.30.40.10">
    <property type="entry name" value="Zinc/RING finger domain, C3HC4 (zinc finger)"/>
    <property type="match status" value="1"/>
</dbReference>
<dbReference type="SMART" id="SM00184">
    <property type="entry name" value="RING"/>
    <property type="match status" value="1"/>
</dbReference>
<dbReference type="AlphaFoldDB" id="A0A381R3V9"/>
<dbReference type="InterPro" id="IPR001841">
    <property type="entry name" value="Znf_RING"/>
</dbReference>
<organism evidence="10">
    <name type="scientific">marine metagenome</name>
    <dbReference type="NCBI Taxonomy" id="408172"/>
    <lineage>
        <taxon>unclassified sequences</taxon>
        <taxon>metagenomes</taxon>
        <taxon>ecological metagenomes</taxon>
    </lineage>
</organism>
<sequence>MSSENNTENNEEDLRFSSSSRYLLNGPPNQEEFRSRIENILLLINRYNNLRDFDNNSTENNNNYYYRRRMNEFEYRDTYQSKELETSLIPALREKIITFNNKKYSYYHLCQMNLIFTNKYNIILNINFTAKKILLKTKYIIYLNILDKEIICNNMDCEKNFCNGKIHLGSKKRKLLMKIEEETTEKLMEELEIKIHDYKYCIECEKLWDIKTNERYKNIEVNYDIKEDEEEDYDVCDNCIIQNSLNHKTLKIKDTCAICLKTIYENDFTKTLCKHIFHKKCIDTWLVSKSTCPLCRYKLKN</sequence>